<evidence type="ECO:0000313" key="4">
    <source>
        <dbReference type="Proteomes" id="UP001497392"/>
    </source>
</evidence>
<gene>
    <name evidence="3" type="primary">g7305</name>
    <name evidence="3" type="ORF">VP750_LOCUS6254</name>
</gene>
<dbReference type="SUPFAM" id="SSF54236">
    <property type="entry name" value="Ubiquitin-like"/>
    <property type="match status" value="1"/>
</dbReference>
<dbReference type="PANTHER" id="PTHR10562">
    <property type="entry name" value="SMALL UBIQUITIN-RELATED MODIFIER"/>
    <property type="match status" value="1"/>
</dbReference>
<organism evidence="3 4">
    <name type="scientific">Coccomyxa viridis</name>
    <dbReference type="NCBI Taxonomy" id="1274662"/>
    <lineage>
        <taxon>Eukaryota</taxon>
        <taxon>Viridiplantae</taxon>
        <taxon>Chlorophyta</taxon>
        <taxon>core chlorophytes</taxon>
        <taxon>Trebouxiophyceae</taxon>
        <taxon>Trebouxiophyceae incertae sedis</taxon>
        <taxon>Coccomyxaceae</taxon>
        <taxon>Coccomyxa</taxon>
    </lineage>
</organism>
<proteinExistence type="predicted"/>
<dbReference type="InterPro" id="IPR022617">
    <property type="entry name" value="Rad60/SUMO-like_dom"/>
</dbReference>
<dbReference type="InterPro" id="IPR029071">
    <property type="entry name" value="Ubiquitin-like_domsf"/>
</dbReference>
<dbReference type="InterPro" id="IPR000626">
    <property type="entry name" value="Ubiquitin-like_dom"/>
</dbReference>
<comment type="caution">
    <text evidence="3">The sequence shown here is derived from an EMBL/GenBank/DDBJ whole genome shotgun (WGS) entry which is preliminary data.</text>
</comment>
<dbReference type="Pfam" id="PF11976">
    <property type="entry name" value="Rad60-SLD"/>
    <property type="match status" value="1"/>
</dbReference>
<dbReference type="Proteomes" id="UP001497392">
    <property type="component" value="Unassembled WGS sequence"/>
</dbReference>
<evidence type="ECO:0000313" key="3">
    <source>
        <dbReference type="EMBL" id="CAL5224595.1"/>
    </source>
</evidence>
<sequence>MSDEKATQAAQGETSPQQDVKPEVKAELSHLTLTVVHQDGSRVPFKVKKTTVFDKLFRAYCQKKALDQATLVFMDVEGKRILPHQTPAEFKMEDGDNIEAANHQVGG</sequence>
<evidence type="ECO:0000259" key="2">
    <source>
        <dbReference type="PROSITE" id="PS50053"/>
    </source>
</evidence>
<feature type="domain" description="Ubiquitin-like" evidence="2">
    <location>
        <begin position="29"/>
        <end position="107"/>
    </location>
</feature>
<feature type="region of interest" description="Disordered" evidence="1">
    <location>
        <begin position="1"/>
        <end position="23"/>
    </location>
</feature>
<feature type="compositionally biased region" description="Polar residues" evidence="1">
    <location>
        <begin position="8"/>
        <end position="18"/>
    </location>
</feature>
<reference evidence="3 4" key="1">
    <citation type="submission" date="2024-06" db="EMBL/GenBank/DDBJ databases">
        <authorList>
            <person name="Kraege A."/>
            <person name="Thomma B."/>
        </authorList>
    </citation>
    <scope>NUCLEOTIDE SEQUENCE [LARGE SCALE GENOMIC DNA]</scope>
</reference>
<accession>A0ABP1G1J6</accession>
<dbReference type="EMBL" id="CAXHTA020000011">
    <property type="protein sequence ID" value="CAL5224595.1"/>
    <property type="molecule type" value="Genomic_DNA"/>
</dbReference>
<protein>
    <submittedName>
        <fullName evidence="3">G7305 protein</fullName>
    </submittedName>
</protein>
<dbReference type="Gene3D" id="3.10.20.90">
    <property type="entry name" value="Phosphatidylinositol 3-kinase Catalytic Subunit, Chain A, domain 1"/>
    <property type="match status" value="1"/>
</dbReference>
<name>A0ABP1G1J6_9CHLO</name>
<keyword evidence="4" id="KW-1185">Reference proteome</keyword>
<evidence type="ECO:0000256" key="1">
    <source>
        <dbReference type="SAM" id="MobiDB-lite"/>
    </source>
</evidence>
<dbReference type="PROSITE" id="PS50053">
    <property type="entry name" value="UBIQUITIN_2"/>
    <property type="match status" value="1"/>
</dbReference>